<dbReference type="PANTHER" id="PTHR45967:SF38">
    <property type="entry name" value="G-BOX-BINDING FACTOR 2"/>
    <property type="match status" value="1"/>
</dbReference>
<sequence length="209" mass="23296">MGFPANESSRSGKIILGKGSFAQGASKSAAFGTKGSLDDTAQEFYTIKRQRFSQINADGAATKNNITIQQHSTNLDIKAPHTLFEVPETTLNLEIKQNASDVATAFMKEEREPERGRRKQFDKESVNESSLHEQEEYEELKAELAVLKSKSTRLTKKIRRLADKCLRLEKENKTIKAEIEAIHGPDAVSDLKPIEPEVDTESESSEQSI</sequence>
<keyword evidence="3" id="KW-1185">Reference proteome</keyword>
<name>B9RZB8_RICCO</name>
<evidence type="ECO:0000313" key="2">
    <source>
        <dbReference type="EMBL" id="EEF43298.1"/>
    </source>
</evidence>
<dbReference type="EMBL" id="EQ973834">
    <property type="protein sequence ID" value="EEF43298.1"/>
    <property type="molecule type" value="Genomic_DNA"/>
</dbReference>
<feature type="region of interest" description="Disordered" evidence="1">
    <location>
        <begin position="182"/>
        <end position="209"/>
    </location>
</feature>
<feature type="region of interest" description="Disordered" evidence="1">
    <location>
        <begin position="109"/>
        <end position="135"/>
    </location>
</feature>
<evidence type="ECO:0000313" key="3">
    <source>
        <dbReference type="Proteomes" id="UP000008311"/>
    </source>
</evidence>
<dbReference type="OrthoDB" id="1422011at2759"/>
<protein>
    <submittedName>
        <fullName evidence="2">G-box-binding factor, putative</fullName>
    </submittedName>
</protein>
<dbReference type="GO" id="GO:0043565">
    <property type="term" value="F:sequence-specific DNA binding"/>
    <property type="evidence" value="ECO:0000318"/>
    <property type="project" value="GO_Central"/>
</dbReference>
<dbReference type="GO" id="GO:0005634">
    <property type="term" value="C:nucleus"/>
    <property type="evidence" value="ECO:0000318"/>
    <property type="project" value="GO_Central"/>
</dbReference>
<accession>B9RZB8</accession>
<dbReference type="Proteomes" id="UP000008311">
    <property type="component" value="Unassembled WGS sequence"/>
</dbReference>
<dbReference type="AlphaFoldDB" id="B9RZB8"/>
<dbReference type="InterPro" id="IPR044827">
    <property type="entry name" value="GBF-like"/>
</dbReference>
<dbReference type="STRING" id="3988.B9RZB8"/>
<organism evidence="2 3">
    <name type="scientific">Ricinus communis</name>
    <name type="common">Castor bean</name>
    <dbReference type="NCBI Taxonomy" id="3988"/>
    <lineage>
        <taxon>Eukaryota</taxon>
        <taxon>Viridiplantae</taxon>
        <taxon>Streptophyta</taxon>
        <taxon>Embryophyta</taxon>
        <taxon>Tracheophyta</taxon>
        <taxon>Spermatophyta</taxon>
        <taxon>Magnoliopsida</taxon>
        <taxon>eudicotyledons</taxon>
        <taxon>Gunneridae</taxon>
        <taxon>Pentapetalae</taxon>
        <taxon>rosids</taxon>
        <taxon>fabids</taxon>
        <taxon>Malpighiales</taxon>
        <taxon>Euphorbiaceae</taxon>
        <taxon>Acalyphoideae</taxon>
        <taxon>Acalypheae</taxon>
        <taxon>Ricinus</taxon>
    </lineage>
</organism>
<dbReference type="InParanoid" id="B9RZB8"/>
<feature type="compositionally biased region" description="Acidic residues" evidence="1">
    <location>
        <begin position="196"/>
        <end position="209"/>
    </location>
</feature>
<evidence type="ECO:0000256" key="1">
    <source>
        <dbReference type="SAM" id="MobiDB-lite"/>
    </source>
</evidence>
<dbReference type="PANTHER" id="PTHR45967">
    <property type="entry name" value="G-BOX-BINDING FACTOR 3-RELATED"/>
    <property type="match status" value="1"/>
</dbReference>
<reference evidence="3" key="1">
    <citation type="journal article" date="2010" name="Nat. Biotechnol.">
        <title>Draft genome sequence of the oilseed species Ricinus communis.</title>
        <authorList>
            <person name="Chan A.P."/>
            <person name="Crabtree J."/>
            <person name="Zhao Q."/>
            <person name="Lorenzi H."/>
            <person name="Orvis J."/>
            <person name="Puiu D."/>
            <person name="Melake-Berhan A."/>
            <person name="Jones K.M."/>
            <person name="Redman J."/>
            <person name="Chen G."/>
            <person name="Cahoon E.B."/>
            <person name="Gedil M."/>
            <person name="Stanke M."/>
            <person name="Haas B.J."/>
            <person name="Wortman J.R."/>
            <person name="Fraser-Liggett C.M."/>
            <person name="Ravel J."/>
            <person name="Rabinowicz P.D."/>
        </authorList>
    </citation>
    <scope>NUCLEOTIDE SEQUENCE [LARGE SCALE GENOMIC DNA]</scope>
    <source>
        <strain evidence="3">cv. Hale</strain>
    </source>
</reference>
<dbReference type="GO" id="GO:0006355">
    <property type="term" value="P:regulation of DNA-templated transcription"/>
    <property type="evidence" value="ECO:0000318"/>
    <property type="project" value="GO_Central"/>
</dbReference>
<gene>
    <name evidence="2" type="ORF">RCOM_0937560</name>
</gene>
<proteinExistence type="predicted"/>
<dbReference type="GO" id="GO:0003700">
    <property type="term" value="F:DNA-binding transcription factor activity"/>
    <property type="evidence" value="ECO:0007669"/>
    <property type="project" value="InterPro"/>
</dbReference>